<organism evidence="7 8">
    <name type="scientific">Lithospermum erythrorhizon</name>
    <name type="common">Purple gromwell</name>
    <name type="synonym">Lithospermum officinale var. erythrorhizon</name>
    <dbReference type="NCBI Taxonomy" id="34254"/>
    <lineage>
        <taxon>Eukaryota</taxon>
        <taxon>Viridiplantae</taxon>
        <taxon>Streptophyta</taxon>
        <taxon>Embryophyta</taxon>
        <taxon>Tracheophyta</taxon>
        <taxon>Spermatophyta</taxon>
        <taxon>Magnoliopsida</taxon>
        <taxon>eudicotyledons</taxon>
        <taxon>Gunneridae</taxon>
        <taxon>Pentapetalae</taxon>
        <taxon>asterids</taxon>
        <taxon>lamiids</taxon>
        <taxon>Boraginales</taxon>
        <taxon>Boraginaceae</taxon>
        <taxon>Boraginoideae</taxon>
        <taxon>Lithospermeae</taxon>
        <taxon>Lithospermum</taxon>
    </lineage>
</organism>
<comment type="caution">
    <text evidence="7">The sequence shown here is derived from an EMBL/GenBank/DDBJ whole genome shotgun (WGS) entry which is preliminary data.</text>
</comment>
<evidence type="ECO:0000256" key="1">
    <source>
        <dbReference type="ARBA" id="ARBA00004123"/>
    </source>
</evidence>
<protein>
    <recommendedName>
        <fullName evidence="6">MADS-box domain-containing protein</fullName>
    </recommendedName>
</protein>
<comment type="subcellular location">
    <subcellularLocation>
        <location evidence="1">Nucleus</location>
    </subcellularLocation>
</comment>
<dbReference type="GO" id="GO:0000981">
    <property type="term" value="F:DNA-binding transcription factor activity, RNA polymerase II-specific"/>
    <property type="evidence" value="ECO:0007669"/>
    <property type="project" value="InterPro"/>
</dbReference>
<evidence type="ECO:0000256" key="5">
    <source>
        <dbReference type="ARBA" id="ARBA00023242"/>
    </source>
</evidence>
<keyword evidence="4" id="KW-0804">Transcription</keyword>
<dbReference type="AlphaFoldDB" id="A0AAV3NJR4"/>
<proteinExistence type="predicted"/>
<evidence type="ECO:0000313" key="8">
    <source>
        <dbReference type="Proteomes" id="UP001454036"/>
    </source>
</evidence>
<keyword evidence="5" id="KW-0539">Nucleus</keyword>
<dbReference type="SUPFAM" id="SSF55455">
    <property type="entry name" value="SRF-like"/>
    <property type="match status" value="1"/>
</dbReference>
<name>A0AAV3NJR4_LITER</name>
<accession>A0AAV3NJR4</accession>
<dbReference type="GO" id="GO:0005634">
    <property type="term" value="C:nucleus"/>
    <property type="evidence" value="ECO:0007669"/>
    <property type="project" value="UniProtKB-SubCell"/>
</dbReference>
<dbReference type="PROSITE" id="PS50066">
    <property type="entry name" value="MADS_BOX_2"/>
    <property type="match status" value="1"/>
</dbReference>
<sequence length="241" mass="27993">MARDMFKDETLSKAAKLRFKKRKECIMKKSRELSVLCDIKVCALVSDPDDGAIETWPENRLEFQEILKDHVVKMEKNGKVVKENNKNTCIVGDESFLKMIDEKLEYVNRRIEWLTKLNNDQNQSFFVQNLHENSAIPSSQSVNCYTWAGSSAPSFVQPLQSGFSRELEVVKWSGSQFSHPLQCVEPQLLSEFEEFPNLQLQPQEFQMEDIIWVQQNTTDDEEWRFLQGLDLDSMLQAMDGL</sequence>
<evidence type="ECO:0000256" key="2">
    <source>
        <dbReference type="ARBA" id="ARBA00023015"/>
    </source>
</evidence>
<dbReference type="GO" id="GO:0046983">
    <property type="term" value="F:protein dimerization activity"/>
    <property type="evidence" value="ECO:0007669"/>
    <property type="project" value="InterPro"/>
</dbReference>
<dbReference type="Proteomes" id="UP001454036">
    <property type="component" value="Unassembled WGS sequence"/>
</dbReference>
<dbReference type="InterPro" id="IPR033897">
    <property type="entry name" value="SRF-like_MADS-box"/>
</dbReference>
<dbReference type="SMART" id="SM00432">
    <property type="entry name" value="MADS"/>
    <property type="match status" value="1"/>
</dbReference>
<dbReference type="CDD" id="cd00266">
    <property type="entry name" value="MADS_SRF_like"/>
    <property type="match status" value="1"/>
</dbReference>
<evidence type="ECO:0000313" key="7">
    <source>
        <dbReference type="EMBL" id="GAA0139321.1"/>
    </source>
</evidence>
<reference evidence="7 8" key="1">
    <citation type="submission" date="2024-01" db="EMBL/GenBank/DDBJ databases">
        <title>The complete chloroplast genome sequence of Lithospermum erythrorhizon: insights into the phylogenetic relationship among Boraginaceae species and the maternal lineages of purple gromwells.</title>
        <authorList>
            <person name="Okada T."/>
            <person name="Watanabe K."/>
        </authorList>
    </citation>
    <scope>NUCLEOTIDE SEQUENCE [LARGE SCALE GENOMIC DNA]</scope>
</reference>
<dbReference type="Pfam" id="PF00319">
    <property type="entry name" value="SRF-TF"/>
    <property type="match status" value="1"/>
</dbReference>
<keyword evidence="8" id="KW-1185">Reference proteome</keyword>
<dbReference type="GO" id="GO:0000987">
    <property type="term" value="F:cis-regulatory region sequence-specific DNA binding"/>
    <property type="evidence" value="ECO:0007669"/>
    <property type="project" value="InterPro"/>
</dbReference>
<evidence type="ECO:0000259" key="6">
    <source>
        <dbReference type="PROSITE" id="PS50066"/>
    </source>
</evidence>
<keyword evidence="3" id="KW-0238">DNA-binding</keyword>
<keyword evidence="2" id="KW-0805">Transcription regulation</keyword>
<gene>
    <name evidence="7" type="ORF">LIER_42573</name>
</gene>
<feature type="domain" description="MADS-box" evidence="6">
    <location>
        <begin position="19"/>
        <end position="45"/>
    </location>
</feature>
<dbReference type="EMBL" id="BAABME010030019">
    <property type="protein sequence ID" value="GAA0139321.1"/>
    <property type="molecule type" value="Genomic_DNA"/>
</dbReference>
<evidence type="ECO:0000256" key="3">
    <source>
        <dbReference type="ARBA" id="ARBA00023125"/>
    </source>
</evidence>
<dbReference type="InterPro" id="IPR002100">
    <property type="entry name" value="TF_MADSbox"/>
</dbReference>
<dbReference type="Gene3D" id="3.40.1810.10">
    <property type="entry name" value="Transcription factor, MADS-box"/>
    <property type="match status" value="1"/>
</dbReference>
<dbReference type="GO" id="GO:0045944">
    <property type="term" value="P:positive regulation of transcription by RNA polymerase II"/>
    <property type="evidence" value="ECO:0007669"/>
    <property type="project" value="InterPro"/>
</dbReference>
<evidence type="ECO:0000256" key="4">
    <source>
        <dbReference type="ARBA" id="ARBA00023163"/>
    </source>
</evidence>
<dbReference type="InterPro" id="IPR036879">
    <property type="entry name" value="TF_MADSbox_sf"/>
</dbReference>